<name>A0A0E9NMH9_SAICN</name>
<dbReference type="InterPro" id="IPR035952">
    <property type="entry name" value="Rhomboid-like_sf"/>
</dbReference>
<reference evidence="7 8" key="2">
    <citation type="journal article" date="2014" name="J. Gen. Appl. Microbiol.">
        <title>The early diverging ascomycetous budding yeast Saitoella complicata has three histone deacetylases belonging to the Clr6, Hos2, and Rpd3 lineages.</title>
        <authorList>
            <person name="Nishida H."/>
            <person name="Matsumoto T."/>
            <person name="Kondo S."/>
            <person name="Hamamoto M."/>
            <person name="Yoshikawa H."/>
        </authorList>
    </citation>
    <scope>NUCLEOTIDE SEQUENCE [LARGE SCALE GENOMIC DNA]</scope>
    <source>
        <strain evidence="7 8">NRRL Y-17804</strain>
    </source>
</reference>
<evidence type="ECO:0000313" key="8">
    <source>
        <dbReference type="Proteomes" id="UP000033140"/>
    </source>
</evidence>
<comment type="caution">
    <text evidence="7">The sequence shown here is derived from an EMBL/GenBank/DDBJ whole genome shotgun (WGS) entry which is preliminary data.</text>
</comment>
<keyword evidence="3 6" id="KW-1133">Transmembrane helix</keyword>
<proteinExistence type="predicted"/>
<sequence>MEFFLRGSGRRRRPRLVRAWQPAPYTLPPSTPAQPADQTVKMLSSAPSGFRNAPISKFLSTYLITTSTLIPLLSLQPLLHIQFSPHLLQYHQFHRLLTWQLAYVNSGEVLFAVLLVYNLRGVERAMGSRKYISLIISTWFLTSLLGPLLLLLLRPIFGLNYLPPGPTPLLFSLLAHYASLIPPTYSFHLEPLPRALTVTDKIFVWGLAAQVALSQGWGSAVSAAVGWCVGLGWRAEVVPGRVRAWRVPSSFLPKSLTGRGPMPSPSGYSSLATADPDTAPQTSDSLDDLNPPPNSPTLQPISTELLDTLSGRRETQRAPRIREVDIETLMGVFPELVREEAVDVLERNGGEVERAVGEMRSASVLRVGIGCLSSSNSSTTHVRMYCSANEAAIAIPMAWIAIGGHTYKIP</sequence>
<evidence type="ECO:0008006" key="9">
    <source>
        <dbReference type="Google" id="ProtNLM"/>
    </source>
</evidence>
<reference evidence="7 8" key="3">
    <citation type="journal article" date="2015" name="Genome Announc.">
        <title>Draft Genome Sequence of the Archiascomycetous Yeast Saitoella complicata.</title>
        <authorList>
            <person name="Yamauchi K."/>
            <person name="Kondo S."/>
            <person name="Hamamoto M."/>
            <person name="Takahashi Y."/>
            <person name="Ogura Y."/>
            <person name="Hayashi T."/>
            <person name="Nishida H."/>
        </authorList>
    </citation>
    <scope>NUCLEOTIDE SEQUENCE [LARGE SCALE GENOMIC DNA]</scope>
    <source>
        <strain evidence="7 8">NRRL Y-17804</strain>
    </source>
</reference>
<keyword evidence="8" id="KW-1185">Reference proteome</keyword>
<dbReference type="SUPFAM" id="SSF144091">
    <property type="entry name" value="Rhomboid-like"/>
    <property type="match status" value="1"/>
</dbReference>
<evidence type="ECO:0000256" key="3">
    <source>
        <dbReference type="ARBA" id="ARBA00022989"/>
    </source>
</evidence>
<evidence type="ECO:0000256" key="5">
    <source>
        <dbReference type="SAM" id="MobiDB-lite"/>
    </source>
</evidence>
<evidence type="ECO:0000313" key="7">
    <source>
        <dbReference type="EMBL" id="GAO51049.1"/>
    </source>
</evidence>
<keyword evidence="2 6" id="KW-0812">Transmembrane</keyword>
<dbReference type="OMA" id="PIKGFTN"/>
<organism evidence="7 8">
    <name type="scientific">Saitoella complicata (strain BCRC 22490 / CBS 7301 / JCM 7358 / NBRC 10748 / NRRL Y-17804)</name>
    <dbReference type="NCBI Taxonomy" id="698492"/>
    <lineage>
        <taxon>Eukaryota</taxon>
        <taxon>Fungi</taxon>
        <taxon>Dikarya</taxon>
        <taxon>Ascomycota</taxon>
        <taxon>Taphrinomycotina</taxon>
        <taxon>Taphrinomycotina incertae sedis</taxon>
        <taxon>Saitoella</taxon>
    </lineage>
</organism>
<feature type="transmembrane region" description="Helical" evidence="6">
    <location>
        <begin position="99"/>
        <end position="119"/>
    </location>
</feature>
<evidence type="ECO:0000256" key="4">
    <source>
        <dbReference type="ARBA" id="ARBA00023136"/>
    </source>
</evidence>
<gene>
    <name evidence="7" type="ORF">G7K_5161-t1</name>
</gene>
<keyword evidence="4 6" id="KW-0472">Membrane</keyword>
<dbReference type="PANTHER" id="PTHR43066">
    <property type="entry name" value="RHOMBOID-RELATED PROTEIN"/>
    <property type="match status" value="1"/>
</dbReference>
<dbReference type="Proteomes" id="UP000033140">
    <property type="component" value="Unassembled WGS sequence"/>
</dbReference>
<comment type="subcellular location">
    <subcellularLocation>
        <location evidence="1">Membrane</location>
        <topology evidence="1">Multi-pass membrane protein</topology>
    </subcellularLocation>
</comment>
<evidence type="ECO:0000256" key="1">
    <source>
        <dbReference type="ARBA" id="ARBA00004141"/>
    </source>
</evidence>
<dbReference type="EMBL" id="BACD03000040">
    <property type="protein sequence ID" value="GAO51049.1"/>
    <property type="molecule type" value="Genomic_DNA"/>
</dbReference>
<evidence type="ECO:0000256" key="2">
    <source>
        <dbReference type="ARBA" id="ARBA00022692"/>
    </source>
</evidence>
<feature type="region of interest" description="Disordered" evidence="5">
    <location>
        <begin position="256"/>
        <end position="301"/>
    </location>
</feature>
<feature type="transmembrane region" description="Helical" evidence="6">
    <location>
        <begin position="58"/>
        <end position="79"/>
    </location>
</feature>
<evidence type="ECO:0000256" key="6">
    <source>
        <dbReference type="SAM" id="Phobius"/>
    </source>
</evidence>
<dbReference type="CDD" id="cd14279">
    <property type="entry name" value="CUE"/>
    <property type="match status" value="1"/>
</dbReference>
<dbReference type="AlphaFoldDB" id="A0A0E9NMH9"/>
<accession>A0A0E9NMH9</accession>
<dbReference type="GO" id="GO:0016020">
    <property type="term" value="C:membrane"/>
    <property type="evidence" value="ECO:0007669"/>
    <property type="project" value="UniProtKB-SubCell"/>
</dbReference>
<dbReference type="STRING" id="698492.A0A0E9NMH9"/>
<dbReference type="GO" id="GO:0004252">
    <property type="term" value="F:serine-type endopeptidase activity"/>
    <property type="evidence" value="ECO:0007669"/>
    <property type="project" value="TreeGrafter"/>
</dbReference>
<protein>
    <recommendedName>
        <fullName evidence="9">CUE domain-containing protein</fullName>
    </recommendedName>
</protein>
<reference evidence="7 8" key="1">
    <citation type="journal article" date="2011" name="J. Gen. Appl. Microbiol.">
        <title>Draft genome sequencing of the enigmatic yeast Saitoella complicata.</title>
        <authorList>
            <person name="Nishida H."/>
            <person name="Hamamoto M."/>
            <person name="Sugiyama J."/>
        </authorList>
    </citation>
    <scope>NUCLEOTIDE SEQUENCE [LARGE SCALE GENOMIC DNA]</scope>
    <source>
        <strain evidence="7 8">NRRL Y-17804</strain>
    </source>
</reference>
<feature type="transmembrane region" description="Helical" evidence="6">
    <location>
        <begin position="131"/>
        <end position="157"/>
    </location>
</feature>
<dbReference type="PANTHER" id="PTHR43066:SF21">
    <property type="entry name" value="UBIQUITIN-ASSOCIATED DOMAIN-CONTAINING PROTEIN 2"/>
    <property type="match status" value="1"/>
</dbReference>